<dbReference type="PRINTS" id="PR00727">
    <property type="entry name" value="LEADERPTASE"/>
</dbReference>
<feature type="active site" evidence="8">
    <location>
        <position position="68"/>
    </location>
</feature>
<dbReference type="InterPro" id="IPR019756">
    <property type="entry name" value="Pept_S26A_signal_pept_1_Ser-AS"/>
</dbReference>
<dbReference type="SUPFAM" id="SSF51306">
    <property type="entry name" value="LexA/Signal peptidase"/>
    <property type="match status" value="1"/>
</dbReference>
<name>A0A0K1JPQ6_9MICO</name>
<keyword evidence="6" id="KW-0472">Membrane</keyword>
<dbReference type="InterPro" id="IPR019757">
    <property type="entry name" value="Pept_S26A_signal_pept_1_Lys-AS"/>
</dbReference>
<dbReference type="GO" id="GO:0006465">
    <property type="term" value="P:signal peptide processing"/>
    <property type="evidence" value="ECO:0007669"/>
    <property type="project" value="InterPro"/>
</dbReference>
<comment type="catalytic activity">
    <reaction evidence="1 9">
        <text>Cleavage of hydrophobic, N-terminal signal or leader sequences from secreted and periplasmic proteins.</text>
        <dbReference type="EC" id="3.4.21.89"/>
    </reaction>
</comment>
<evidence type="ECO:0000256" key="3">
    <source>
        <dbReference type="ARBA" id="ARBA00013208"/>
    </source>
</evidence>
<feature type="domain" description="Peptidase S26" evidence="11">
    <location>
        <begin position="4"/>
        <end position="168"/>
    </location>
</feature>
<evidence type="ECO:0000313" key="13">
    <source>
        <dbReference type="Proteomes" id="UP000066480"/>
    </source>
</evidence>
<dbReference type="Gene3D" id="2.10.109.10">
    <property type="entry name" value="Umud Fragment, subunit A"/>
    <property type="match status" value="1"/>
</dbReference>
<dbReference type="GO" id="GO:0005886">
    <property type="term" value="C:plasma membrane"/>
    <property type="evidence" value="ECO:0007669"/>
    <property type="project" value="UniProtKB-SubCell"/>
</dbReference>
<dbReference type="AlphaFoldDB" id="A0A0K1JPQ6"/>
<keyword evidence="4 9" id="KW-0645">Protease</keyword>
<evidence type="ECO:0000256" key="8">
    <source>
        <dbReference type="PIRSR" id="PIRSR600223-1"/>
    </source>
</evidence>
<dbReference type="PANTHER" id="PTHR12383:SF16">
    <property type="entry name" value="MITOCHONDRIAL INNER MEMBRANE PROTEASE SUBUNIT 1"/>
    <property type="match status" value="1"/>
</dbReference>
<dbReference type="PATRIC" id="fig|571913.6.peg.397"/>
<dbReference type="CDD" id="cd06530">
    <property type="entry name" value="S26_SPase_I"/>
    <property type="match status" value="1"/>
</dbReference>
<dbReference type="PROSITE" id="PS00760">
    <property type="entry name" value="SPASE_I_2"/>
    <property type="match status" value="1"/>
</dbReference>
<dbReference type="InterPro" id="IPR052064">
    <property type="entry name" value="Mito_IMP1_subunit"/>
</dbReference>
<dbReference type="NCBIfam" id="TIGR02227">
    <property type="entry name" value="sigpep_I_bact"/>
    <property type="match status" value="1"/>
</dbReference>
<sequence length="189" mass="20610">MAGALALLLITVVLVLLVFSVQVSGSSMEPTLRSGDRLFVNLLHSGSKAHRFDIVQVRLGPQREQAVKRLIGLPGDQVRVRLDGRRNVVELKPAGQQQWLRVENPAWEAADDHRVCCDVLGRGSDDTTAATVPVGMGWVLGDNLDYSDDSRTYGFVKLDDIGATLNLRVLPLGRAGHISHDDVVLRPVS</sequence>
<dbReference type="PROSITE" id="PS00501">
    <property type="entry name" value="SPASE_I_1"/>
    <property type="match status" value="1"/>
</dbReference>
<keyword evidence="5 9" id="KW-0378">Hydrolase</keyword>
<evidence type="ECO:0000256" key="1">
    <source>
        <dbReference type="ARBA" id="ARBA00000677"/>
    </source>
</evidence>
<dbReference type="Proteomes" id="UP000066480">
    <property type="component" value="Chromosome"/>
</dbReference>
<dbReference type="InterPro" id="IPR000223">
    <property type="entry name" value="Pept_S26A_signal_pept_1"/>
</dbReference>
<proteinExistence type="inferred from homology"/>
<dbReference type="InterPro" id="IPR036286">
    <property type="entry name" value="LexA/Signal_pep-like_sf"/>
</dbReference>
<dbReference type="EC" id="3.4.21.89" evidence="3 9"/>
<evidence type="ECO:0000313" key="12">
    <source>
        <dbReference type="EMBL" id="AKU18555.1"/>
    </source>
</evidence>
<evidence type="ECO:0000256" key="2">
    <source>
        <dbReference type="ARBA" id="ARBA00004401"/>
    </source>
</evidence>
<organism evidence="12 13">
    <name type="scientific">Luteipulveratus mongoliensis</name>
    <dbReference type="NCBI Taxonomy" id="571913"/>
    <lineage>
        <taxon>Bacteria</taxon>
        <taxon>Bacillati</taxon>
        <taxon>Actinomycetota</taxon>
        <taxon>Actinomycetes</taxon>
        <taxon>Micrococcales</taxon>
        <taxon>Dermacoccaceae</taxon>
        <taxon>Luteipulveratus</taxon>
    </lineage>
</organism>
<reference evidence="12 13" key="1">
    <citation type="submission" date="2015-03" db="EMBL/GenBank/DDBJ databases">
        <title>Luteipulveratus halotolerans sp. nov., a novel actinobacterium (Dermacoccaceae) from Sarawak, Malaysia.</title>
        <authorList>
            <person name="Juboi H."/>
            <person name="Basik A."/>
            <person name="Shamsul S.S."/>
            <person name="Arnold P."/>
            <person name="Schmitt E.K."/>
            <person name="Sanglier J.-J."/>
            <person name="Yeo T."/>
        </authorList>
    </citation>
    <scope>NUCLEOTIDE SEQUENCE [LARGE SCALE GENOMIC DNA]</scope>
    <source>
        <strain evidence="12 13">MN07-A0370</strain>
    </source>
</reference>
<accession>A0A0K1JPQ6</accession>
<feature type="active site" evidence="8">
    <location>
        <position position="27"/>
    </location>
</feature>
<evidence type="ECO:0000259" key="11">
    <source>
        <dbReference type="Pfam" id="PF10502"/>
    </source>
</evidence>
<dbReference type="Pfam" id="PF10502">
    <property type="entry name" value="Peptidase_S26"/>
    <property type="match status" value="1"/>
</dbReference>
<evidence type="ECO:0000256" key="5">
    <source>
        <dbReference type="ARBA" id="ARBA00022801"/>
    </source>
</evidence>
<evidence type="ECO:0000256" key="4">
    <source>
        <dbReference type="ARBA" id="ARBA00022670"/>
    </source>
</evidence>
<dbReference type="STRING" id="571913.VV02_01940"/>
<dbReference type="GO" id="GO:0004252">
    <property type="term" value="F:serine-type endopeptidase activity"/>
    <property type="evidence" value="ECO:0007669"/>
    <property type="project" value="InterPro"/>
</dbReference>
<evidence type="ECO:0000256" key="7">
    <source>
        <dbReference type="ARBA" id="ARBA00038445"/>
    </source>
</evidence>
<evidence type="ECO:0000256" key="9">
    <source>
        <dbReference type="RuleBase" id="RU003993"/>
    </source>
</evidence>
<dbReference type="PANTHER" id="PTHR12383">
    <property type="entry name" value="PROTEASE FAMILY S26 MITOCHONDRIAL INNER MEMBRANE PROTEASE-RELATED"/>
    <property type="match status" value="1"/>
</dbReference>
<keyword evidence="13" id="KW-1185">Reference proteome</keyword>
<dbReference type="GO" id="GO:0009003">
    <property type="term" value="F:signal peptidase activity"/>
    <property type="evidence" value="ECO:0007669"/>
    <property type="project" value="UniProtKB-EC"/>
</dbReference>
<protein>
    <recommendedName>
        <fullName evidence="3 9">Signal peptidase I</fullName>
        <ecNumber evidence="3 9">3.4.21.89</ecNumber>
    </recommendedName>
</protein>
<comment type="subcellular location">
    <subcellularLocation>
        <location evidence="2">Cell membrane</location>
        <topology evidence="2">Single-pass type II membrane protein</topology>
    </subcellularLocation>
    <subcellularLocation>
        <location evidence="10">Membrane</location>
        <topology evidence="10">Single-pass type II membrane protein</topology>
    </subcellularLocation>
</comment>
<evidence type="ECO:0000256" key="6">
    <source>
        <dbReference type="ARBA" id="ARBA00023136"/>
    </source>
</evidence>
<gene>
    <name evidence="12" type="ORF">VV02_01940</name>
</gene>
<dbReference type="KEGG" id="lmoi:VV02_01940"/>
<dbReference type="InterPro" id="IPR019533">
    <property type="entry name" value="Peptidase_S26"/>
</dbReference>
<comment type="similarity">
    <text evidence="7">Belongs to the peptidase S26 family. IMP1 subfamily.</text>
</comment>
<dbReference type="EMBL" id="CP011112">
    <property type="protein sequence ID" value="AKU18555.1"/>
    <property type="molecule type" value="Genomic_DNA"/>
</dbReference>
<evidence type="ECO:0000256" key="10">
    <source>
        <dbReference type="RuleBase" id="RU362042"/>
    </source>
</evidence>